<dbReference type="Proteomes" id="UP000185904">
    <property type="component" value="Unassembled WGS sequence"/>
</dbReference>
<name>A0A178C7C0_9EURO</name>
<protein>
    <recommendedName>
        <fullName evidence="2">Glyoxalase/fosfomycin resistance/dioxygenase domain-containing protein</fullName>
    </recommendedName>
</protein>
<evidence type="ECO:0000313" key="3">
    <source>
        <dbReference type="EMBL" id="OAL24965.1"/>
    </source>
</evidence>
<dbReference type="RefSeq" id="XP_022495198.1">
    <property type="nucleotide sequence ID" value="XM_022648825.1"/>
</dbReference>
<dbReference type="PANTHER" id="PTHR31606:SF1">
    <property type="entry name" value="WW DOMAIN BINDING PROTEIN 2, ISOFORM E"/>
    <property type="match status" value="1"/>
</dbReference>
<dbReference type="SUPFAM" id="SSF50729">
    <property type="entry name" value="PH domain-like"/>
    <property type="match status" value="1"/>
</dbReference>
<dbReference type="CDD" id="cd07247">
    <property type="entry name" value="SgaA_N_like"/>
    <property type="match status" value="1"/>
</dbReference>
<reference evidence="3 4" key="1">
    <citation type="submission" date="2016-03" db="EMBL/GenBank/DDBJ databases">
        <title>The draft genome sequence of Fonsecaea nubica causative agent of cutaneous subcutaneous infection in human host.</title>
        <authorList>
            <person name="Costa F."/>
            <person name="Sybren D.H."/>
            <person name="Raittz R.T."/>
            <person name="Weiss V.A."/>
            <person name="Leao A.C."/>
            <person name="Gomes R."/>
            <person name="De Souza E.M."/>
            <person name="Pedrosa F.O."/>
            <person name="Steffens M.B."/>
            <person name="Bombassaro A."/>
            <person name="Tadra-Sfeir M.Z."/>
            <person name="Moreno L.F."/>
            <person name="Najafzadeh M.J."/>
            <person name="Felipe M.S."/>
            <person name="Teixeira M."/>
            <person name="Sun J."/>
            <person name="Xi L."/>
            <person name="Castro M.A."/>
            <person name="Vicente V.A."/>
        </authorList>
    </citation>
    <scope>NUCLEOTIDE SEQUENCE [LARGE SCALE GENOMIC DNA]</scope>
    <source>
        <strain evidence="3 4">CBS 269.64</strain>
    </source>
</reference>
<evidence type="ECO:0000259" key="2">
    <source>
        <dbReference type="Pfam" id="PF00903"/>
    </source>
</evidence>
<feature type="region of interest" description="Disordered" evidence="1">
    <location>
        <begin position="320"/>
        <end position="399"/>
    </location>
</feature>
<dbReference type="CDD" id="cd13214">
    <property type="entry name" value="PH-GRAM_WBP2"/>
    <property type="match status" value="1"/>
</dbReference>
<gene>
    <name evidence="3" type="ORF">AYO20_10568</name>
</gene>
<dbReference type="GO" id="GO:0005634">
    <property type="term" value="C:nucleus"/>
    <property type="evidence" value="ECO:0007669"/>
    <property type="project" value="TreeGrafter"/>
</dbReference>
<evidence type="ECO:0000256" key="1">
    <source>
        <dbReference type="SAM" id="MobiDB-lite"/>
    </source>
</evidence>
<dbReference type="AlphaFoldDB" id="A0A178C7C0"/>
<dbReference type="InterPro" id="IPR044852">
    <property type="entry name" value="WBP2-like"/>
</dbReference>
<proteinExistence type="predicted"/>
<dbReference type="EMBL" id="LVCJ01000115">
    <property type="protein sequence ID" value="OAL24965.1"/>
    <property type="molecule type" value="Genomic_DNA"/>
</dbReference>
<dbReference type="GeneID" id="34593956"/>
<feature type="domain" description="Glyoxalase/fosfomycin resistance/dioxygenase" evidence="2">
    <location>
        <begin position="22"/>
        <end position="138"/>
    </location>
</feature>
<dbReference type="PANTHER" id="PTHR31606">
    <property type="entry name" value="WW DOMAIN BINDING PROTEIN 2, ISOFORM E"/>
    <property type="match status" value="1"/>
</dbReference>
<dbReference type="GO" id="GO:0003713">
    <property type="term" value="F:transcription coactivator activity"/>
    <property type="evidence" value="ECO:0007669"/>
    <property type="project" value="InterPro"/>
</dbReference>
<comment type="caution">
    <text evidence="3">The sequence shown here is derived from an EMBL/GenBank/DDBJ whole genome shotgun (WGS) entry which is preliminary data.</text>
</comment>
<dbReference type="OrthoDB" id="1259151at2759"/>
<dbReference type="InterPro" id="IPR004360">
    <property type="entry name" value="Glyas_Fos-R_dOase_dom"/>
</dbReference>
<evidence type="ECO:0000313" key="4">
    <source>
        <dbReference type="Proteomes" id="UP000185904"/>
    </source>
</evidence>
<feature type="compositionally biased region" description="Polar residues" evidence="1">
    <location>
        <begin position="334"/>
        <end position="344"/>
    </location>
</feature>
<dbReference type="Pfam" id="PF00903">
    <property type="entry name" value="Glyoxalase"/>
    <property type="match status" value="1"/>
</dbReference>
<dbReference type="InterPro" id="IPR029068">
    <property type="entry name" value="Glyas_Bleomycin-R_OHBP_Dase"/>
</dbReference>
<accession>A0A178C7C0</accession>
<feature type="compositionally biased region" description="Basic and acidic residues" evidence="1">
    <location>
        <begin position="389"/>
        <end position="399"/>
    </location>
</feature>
<dbReference type="GO" id="GO:0031490">
    <property type="term" value="F:chromatin DNA binding"/>
    <property type="evidence" value="ECO:0007669"/>
    <property type="project" value="TreeGrafter"/>
</dbReference>
<sequence>MSSEAEAAAAAWVPPPEGSPCWIEIPARDVEKLKTFYSNVFPNWTWKPNISDPGHEVAMFRFKDPEGLGGGLVKMPDGCDPNTQELGSGVTIYHMVESLEKTEARIHELGGKTVLPKTAEGESGVYINVTDPEGNRTQLNCALSTMSINWVMLDGKGAFVPLPGERIIHKSSPRIGLAITTPSTYPGNNPVSIHCNSGIVYLTNQRIVYLSEKSTSEFQSFSAPLLNLHDTHLTVPWFGPNAWQALLQPVPGGNIPATQAAIELKLTFKEGGAPDFHSTFEQIKERLQQVVSTARENNLTGSRQDAYLGNVNLDNVHLDQLPSYNESGHDPIALNQSSATSEDVNSPILRSPHTAPELRRAGTPQGESQTPSDAPPGYEETQQQSIQAELDRRLSETRG</sequence>
<keyword evidence="4" id="KW-1185">Reference proteome</keyword>
<dbReference type="SUPFAM" id="SSF54593">
    <property type="entry name" value="Glyoxalase/Bleomycin resistance protein/Dihydroxybiphenyl dioxygenase"/>
    <property type="match status" value="1"/>
</dbReference>
<dbReference type="Gene3D" id="3.10.180.10">
    <property type="entry name" value="2,3-Dihydroxybiphenyl 1,2-Dioxygenase, domain 1"/>
    <property type="match status" value="1"/>
</dbReference>
<organism evidence="3 4">
    <name type="scientific">Fonsecaea nubica</name>
    <dbReference type="NCBI Taxonomy" id="856822"/>
    <lineage>
        <taxon>Eukaryota</taxon>
        <taxon>Fungi</taxon>
        <taxon>Dikarya</taxon>
        <taxon>Ascomycota</taxon>
        <taxon>Pezizomycotina</taxon>
        <taxon>Eurotiomycetes</taxon>
        <taxon>Chaetothyriomycetidae</taxon>
        <taxon>Chaetothyriales</taxon>
        <taxon>Herpotrichiellaceae</taxon>
        <taxon>Fonsecaea</taxon>
    </lineage>
</organism>